<dbReference type="WBParaSite" id="TREG1_94480.1">
    <property type="protein sequence ID" value="TREG1_94480.1"/>
    <property type="gene ID" value="TREG1_94480"/>
</dbReference>
<sequence length="130" mass="14402">MMKSSIQSNKIPTKSIIESSYYFSIPLHTERDTGFKTFSSEVSVGVNLLTIINIFSSFPGLLHTVNKQGDVWKFVGRVSNVGFVIALNRKLLRASVVQRSGLSSSEQINLVLCVVMKEVITDDDTSISEE</sequence>
<evidence type="ECO:0000313" key="1">
    <source>
        <dbReference type="Proteomes" id="UP000050795"/>
    </source>
</evidence>
<reference evidence="2" key="2">
    <citation type="submission" date="2023-11" db="UniProtKB">
        <authorList>
            <consortium name="WormBaseParasite"/>
        </authorList>
    </citation>
    <scope>IDENTIFICATION</scope>
</reference>
<protein>
    <submittedName>
        <fullName evidence="2">Uncharacterized protein</fullName>
    </submittedName>
</protein>
<dbReference type="AlphaFoldDB" id="A0AA85KLA7"/>
<keyword evidence="1" id="KW-1185">Reference proteome</keyword>
<organism evidence="1 2">
    <name type="scientific">Trichobilharzia regenti</name>
    <name type="common">Nasal bird schistosome</name>
    <dbReference type="NCBI Taxonomy" id="157069"/>
    <lineage>
        <taxon>Eukaryota</taxon>
        <taxon>Metazoa</taxon>
        <taxon>Spiralia</taxon>
        <taxon>Lophotrochozoa</taxon>
        <taxon>Platyhelminthes</taxon>
        <taxon>Trematoda</taxon>
        <taxon>Digenea</taxon>
        <taxon>Strigeidida</taxon>
        <taxon>Schistosomatoidea</taxon>
        <taxon>Schistosomatidae</taxon>
        <taxon>Trichobilharzia</taxon>
    </lineage>
</organism>
<name>A0AA85KLA7_TRIRE</name>
<evidence type="ECO:0000313" key="2">
    <source>
        <dbReference type="WBParaSite" id="TREG1_94480.1"/>
    </source>
</evidence>
<accession>A0AA85KLA7</accession>
<proteinExistence type="predicted"/>
<dbReference type="Proteomes" id="UP000050795">
    <property type="component" value="Unassembled WGS sequence"/>
</dbReference>
<reference evidence="1" key="1">
    <citation type="submission" date="2022-06" db="EMBL/GenBank/DDBJ databases">
        <authorList>
            <person name="Berger JAMES D."/>
            <person name="Berger JAMES D."/>
        </authorList>
    </citation>
    <scope>NUCLEOTIDE SEQUENCE [LARGE SCALE GENOMIC DNA]</scope>
</reference>